<dbReference type="AlphaFoldDB" id="A0A4R6V9Y5"/>
<evidence type="ECO:0000313" key="3">
    <source>
        <dbReference type="EMBL" id="TDQ58636.1"/>
    </source>
</evidence>
<dbReference type="GO" id="GO:0004527">
    <property type="term" value="F:exonuclease activity"/>
    <property type="evidence" value="ECO:0007669"/>
    <property type="project" value="UniProtKB-KW"/>
</dbReference>
<evidence type="ECO:0000256" key="1">
    <source>
        <dbReference type="SAM" id="Phobius"/>
    </source>
</evidence>
<keyword evidence="3" id="KW-0378">Hydrolase</keyword>
<dbReference type="EMBL" id="SNYO01000004">
    <property type="protein sequence ID" value="TDQ58636.1"/>
    <property type="molecule type" value="Genomic_DNA"/>
</dbReference>
<feature type="domain" description="Endonuclease/exonuclease/phosphatase" evidence="2">
    <location>
        <begin position="103"/>
        <end position="309"/>
    </location>
</feature>
<gene>
    <name evidence="3" type="ORF">EV188_104383</name>
</gene>
<keyword evidence="3" id="KW-0540">Nuclease</keyword>
<dbReference type="GO" id="GO:0004519">
    <property type="term" value="F:endonuclease activity"/>
    <property type="evidence" value="ECO:0007669"/>
    <property type="project" value="UniProtKB-KW"/>
</dbReference>
<keyword evidence="1" id="KW-0472">Membrane</keyword>
<accession>A0A4R6V9Y5</accession>
<evidence type="ECO:0000313" key="4">
    <source>
        <dbReference type="Proteomes" id="UP000295705"/>
    </source>
</evidence>
<sequence>MIEGERGGDVARWLGFAAGATAAAALLVPEIRGRERRAPWPIVLAARPALAGAVGAVAAGAATARPLRPLALGAATVAAAVLADPRRRSRGTTGPTRLTVLVANVWQGRADAAALAAILRAERPDLVVLPEAGERFLARLKEDVTDLEYRAWSAPPPHPHHRVPDDPDGPWTSVLAAPRLGDVHVAPARAGGLYGWLEVSGGGLDGVRVLAAHPVAPTPGLVQRWSDEIDALAAWRAAAGAPTVIAGDLNSTTEHRALAPLGDARAPGRPPTWPSHWHRRIGFRIDHVLAGGGIAVRSTRVIDLPGSDHRAVLAHLG</sequence>
<keyword evidence="3" id="KW-0255">Endonuclease</keyword>
<dbReference type="InterPro" id="IPR036691">
    <property type="entry name" value="Endo/exonu/phosph_ase_sf"/>
</dbReference>
<keyword evidence="1" id="KW-0812">Transmembrane</keyword>
<protein>
    <submittedName>
        <fullName evidence="3">Endonuclease/exonuclease/phosphatase (EEP) superfamily protein YafD</fullName>
    </submittedName>
</protein>
<proteinExistence type="predicted"/>
<dbReference type="Proteomes" id="UP000295705">
    <property type="component" value="Unassembled WGS sequence"/>
</dbReference>
<name>A0A4R6V9Y5_9PSEU</name>
<reference evidence="3 4" key="1">
    <citation type="submission" date="2019-03" db="EMBL/GenBank/DDBJ databases">
        <title>Genomic Encyclopedia of Type Strains, Phase IV (KMG-IV): sequencing the most valuable type-strain genomes for metagenomic binning, comparative biology and taxonomic classification.</title>
        <authorList>
            <person name="Goeker M."/>
        </authorList>
    </citation>
    <scope>NUCLEOTIDE SEQUENCE [LARGE SCALE GENOMIC DNA]</scope>
    <source>
        <strain evidence="3 4">DSM 45775</strain>
    </source>
</reference>
<keyword evidence="1" id="KW-1133">Transmembrane helix</keyword>
<keyword evidence="3" id="KW-0269">Exonuclease</keyword>
<feature type="transmembrane region" description="Helical" evidence="1">
    <location>
        <begin position="12"/>
        <end position="28"/>
    </location>
</feature>
<organism evidence="3 4">
    <name type="scientific">Actinomycetospora succinea</name>
    <dbReference type="NCBI Taxonomy" id="663603"/>
    <lineage>
        <taxon>Bacteria</taxon>
        <taxon>Bacillati</taxon>
        <taxon>Actinomycetota</taxon>
        <taxon>Actinomycetes</taxon>
        <taxon>Pseudonocardiales</taxon>
        <taxon>Pseudonocardiaceae</taxon>
        <taxon>Actinomycetospora</taxon>
    </lineage>
</organism>
<evidence type="ECO:0000259" key="2">
    <source>
        <dbReference type="Pfam" id="PF03372"/>
    </source>
</evidence>
<keyword evidence="4" id="KW-1185">Reference proteome</keyword>
<dbReference type="InterPro" id="IPR005135">
    <property type="entry name" value="Endo/exonuclease/phosphatase"/>
</dbReference>
<dbReference type="Pfam" id="PF03372">
    <property type="entry name" value="Exo_endo_phos"/>
    <property type="match status" value="1"/>
</dbReference>
<dbReference type="SUPFAM" id="SSF56219">
    <property type="entry name" value="DNase I-like"/>
    <property type="match status" value="1"/>
</dbReference>
<feature type="transmembrane region" description="Helical" evidence="1">
    <location>
        <begin position="40"/>
        <end position="61"/>
    </location>
</feature>
<comment type="caution">
    <text evidence="3">The sequence shown here is derived from an EMBL/GenBank/DDBJ whole genome shotgun (WGS) entry which is preliminary data.</text>
</comment>
<dbReference type="Gene3D" id="3.60.10.10">
    <property type="entry name" value="Endonuclease/exonuclease/phosphatase"/>
    <property type="match status" value="1"/>
</dbReference>